<reference evidence="2 4" key="2">
    <citation type="submission" date="2018-06" db="EMBL/GenBank/DDBJ databases">
        <authorList>
            <consortium name="Pathogen Informatics"/>
            <person name="Doyle S."/>
        </authorList>
    </citation>
    <scope>NUCLEOTIDE SEQUENCE [LARGE SCALE GENOMIC DNA]</scope>
    <source>
        <strain evidence="2 4">NCTC11991</strain>
    </source>
</reference>
<evidence type="ECO:0000313" key="1">
    <source>
        <dbReference type="EMBL" id="KTD71681.1"/>
    </source>
</evidence>
<evidence type="ECO:0000313" key="2">
    <source>
        <dbReference type="EMBL" id="STY23849.1"/>
    </source>
</evidence>
<dbReference type="EMBL" id="LNYZ01000030">
    <property type="protein sequence ID" value="KTD71681.1"/>
    <property type="molecule type" value="Genomic_DNA"/>
</dbReference>
<name>A0A378LDK6_9GAMM</name>
<dbReference type="STRING" id="460.Lstg_2889"/>
<accession>A0A378LDK6</accession>
<dbReference type="EMBL" id="UGOY01000001">
    <property type="protein sequence ID" value="STY23849.1"/>
    <property type="molecule type" value="Genomic_DNA"/>
</dbReference>
<keyword evidence="3" id="KW-1185">Reference proteome</keyword>
<evidence type="ECO:0000313" key="4">
    <source>
        <dbReference type="Proteomes" id="UP000255110"/>
    </source>
</evidence>
<proteinExistence type="predicted"/>
<gene>
    <name evidence="1" type="ORF">Lstg_2889</name>
    <name evidence="2" type="ORF">NCTC11991_02459</name>
</gene>
<organism evidence="2 4">
    <name type="scientific">Legionella steigerwaltii</name>
    <dbReference type="NCBI Taxonomy" id="460"/>
    <lineage>
        <taxon>Bacteria</taxon>
        <taxon>Pseudomonadati</taxon>
        <taxon>Pseudomonadota</taxon>
        <taxon>Gammaproteobacteria</taxon>
        <taxon>Legionellales</taxon>
        <taxon>Legionellaceae</taxon>
        <taxon>Legionella</taxon>
    </lineage>
</organism>
<evidence type="ECO:0000313" key="3">
    <source>
        <dbReference type="Proteomes" id="UP000054820"/>
    </source>
</evidence>
<dbReference type="OrthoDB" id="5648211at2"/>
<protein>
    <submittedName>
        <fullName evidence="2">Uncharacterized protein</fullName>
    </submittedName>
</protein>
<dbReference type="RefSeq" id="WP_058478406.1">
    <property type="nucleotide sequence ID" value="NZ_CAAAIO010000021.1"/>
</dbReference>
<dbReference type="Proteomes" id="UP000054820">
    <property type="component" value="Unassembled WGS sequence"/>
</dbReference>
<sequence>MPYTTKLLNAQNEELAFQTVVKPSPRGKKYLAFEVYIGEGKNRKLVGAMDYNVRPHCIHINRMDNFQNGFPPQNPQFIKHMGYLFLEHALRESFARGFQGKLELEAIEYSPIAYFKFGMRKDSRMACEMSDLFLAINMIENFNESMPMDQRKQFRSELLDSLCFGNFLFNSEDLETKKALEMAVDKMLAGETKGQILEAKEDLLQLIEKRMKLIKESTWGIPYQLLLSTAASQLGIPKDQSDTLTFKQIIEYGCQDVDNLEFSNWVTNPETAKLPPEEFAKAYLSQMLKCRMQSSMHLPEAARQKKMLELQIDPQKPFHGIEHHEDKRIPLVDKMIGKLSKVPSSSHLNYLLGELKENLLKGNEDSKSLLHDIESIKTKIEQKKKLAPKVDKKEESESGPFSFWSKPTDVYDELMDLIGQLEQIAKNSSNLTLQ</sequence>
<dbReference type="AlphaFoldDB" id="A0A378LDK6"/>
<reference evidence="1 3" key="1">
    <citation type="submission" date="2015-11" db="EMBL/GenBank/DDBJ databases">
        <title>Genomic analysis of 38 Legionella species identifies large and diverse effector repertoires.</title>
        <authorList>
            <person name="Burstein D."/>
            <person name="Amaro F."/>
            <person name="Zusman T."/>
            <person name="Lifshitz Z."/>
            <person name="Cohen O."/>
            <person name="Gilbert J.A."/>
            <person name="Pupko T."/>
            <person name="Shuman H.A."/>
            <person name="Segal G."/>
        </authorList>
    </citation>
    <scope>NUCLEOTIDE SEQUENCE [LARGE SCALE GENOMIC DNA]</scope>
    <source>
        <strain evidence="1 3">SC-18-C9</strain>
    </source>
</reference>
<dbReference type="Proteomes" id="UP000255110">
    <property type="component" value="Unassembled WGS sequence"/>
</dbReference>